<dbReference type="GO" id="GO:0006629">
    <property type="term" value="P:lipid metabolic process"/>
    <property type="evidence" value="ECO:0007669"/>
    <property type="project" value="UniProtKB-KW"/>
</dbReference>
<dbReference type="GO" id="GO:0051707">
    <property type="term" value="P:response to other organism"/>
    <property type="evidence" value="ECO:0007669"/>
    <property type="project" value="UniProtKB-ARBA"/>
</dbReference>
<keyword evidence="8" id="KW-0443">Lipid metabolism</keyword>
<dbReference type="OrthoDB" id="3990054at2759"/>
<evidence type="ECO:0000256" key="5">
    <source>
        <dbReference type="ARBA" id="ARBA00022729"/>
    </source>
</evidence>
<dbReference type="Pfam" id="PF00024">
    <property type="entry name" value="PAN_1"/>
    <property type="match status" value="1"/>
</dbReference>
<dbReference type="InterPro" id="IPR000858">
    <property type="entry name" value="S_locus_glycoprot_dom"/>
</dbReference>
<evidence type="ECO:0000256" key="2">
    <source>
        <dbReference type="ARBA" id="ARBA00004479"/>
    </source>
</evidence>
<dbReference type="InterPro" id="IPR009617">
    <property type="entry name" value="Seipin"/>
</dbReference>
<proteinExistence type="predicted"/>
<accession>A0A3L6RFQ9</accession>
<keyword evidence="5" id="KW-0732">Signal</keyword>
<evidence type="ECO:0000256" key="14">
    <source>
        <dbReference type="SAM" id="MobiDB-lite"/>
    </source>
</evidence>
<dbReference type="EC" id="2.7.11.1" evidence="3"/>
<evidence type="ECO:0000259" key="16">
    <source>
        <dbReference type="PROSITE" id="PS50948"/>
    </source>
</evidence>
<dbReference type="GO" id="GO:0005789">
    <property type="term" value="C:endoplasmic reticulum membrane"/>
    <property type="evidence" value="ECO:0007669"/>
    <property type="project" value="UniProtKB-SubCell"/>
</dbReference>
<dbReference type="CDD" id="cd23995">
    <property type="entry name" value="Seipin_BSCL2_like"/>
    <property type="match status" value="1"/>
</dbReference>
<evidence type="ECO:0000256" key="9">
    <source>
        <dbReference type="ARBA" id="ARBA00023136"/>
    </source>
</evidence>
<keyword evidence="11" id="KW-0675">Receptor</keyword>
<feature type="domain" description="Apple" evidence="16">
    <location>
        <begin position="338"/>
        <end position="422"/>
    </location>
</feature>
<dbReference type="PANTHER" id="PTHR21212">
    <property type="entry name" value="BERNARDINELLI-SEIP CONGENITAL LIPODYSTROPHY 2 HOMOLOG BSCL2 PROTEIN"/>
    <property type="match status" value="1"/>
</dbReference>
<comment type="caution">
    <text evidence="17">The sequence shown here is derived from an EMBL/GenBank/DDBJ whole genome shotgun (WGS) entry which is preliminary data.</text>
</comment>
<dbReference type="SUPFAM" id="SSF51110">
    <property type="entry name" value="alpha-D-mannose-specific plant lectins"/>
    <property type="match status" value="1"/>
</dbReference>
<dbReference type="Gene3D" id="2.90.10.10">
    <property type="entry name" value="Bulb-type lectin domain"/>
    <property type="match status" value="1"/>
</dbReference>
<dbReference type="Pfam" id="PF06775">
    <property type="entry name" value="Seipin"/>
    <property type="match status" value="1"/>
</dbReference>
<dbReference type="InterPro" id="IPR001480">
    <property type="entry name" value="Bulb-type_lectin_dom"/>
</dbReference>
<organism evidence="17 18">
    <name type="scientific">Panicum miliaceum</name>
    <name type="common">Proso millet</name>
    <name type="synonym">Broomcorn millet</name>
    <dbReference type="NCBI Taxonomy" id="4540"/>
    <lineage>
        <taxon>Eukaryota</taxon>
        <taxon>Viridiplantae</taxon>
        <taxon>Streptophyta</taxon>
        <taxon>Embryophyta</taxon>
        <taxon>Tracheophyta</taxon>
        <taxon>Spermatophyta</taxon>
        <taxon>Magnoliopsida</taxon>
        <taxon>Liliopsida</taxon>
        <taxon>Poales</taxon>
        <taxon>Poaceae</taxon>
        <taxon>PACMAD clade</taxon>
        <taxon>Panicoideae</taxon>
        <taxon>Panicodae</taxon>
        <taxon>Paniceae</taxon>
        <taxon>Panicinae</taxon>
        <taxon>Panicum</taxon>
        <taxon>Panicum sect. Panicum</taxon>
    </lineage>
</organism>
<keyword evidence="6" id="KW-0256">Endoplasmic reticulum</keyword>
<dbReference type="GO" id="GO:0048544">
    <property type="term" value="P:recognition of pollen"/>
    <property type="evidence" value="ECO:0007669"/>
    <property type="project" value="InterPro"/>
</dbReference>
<sequence length="885" mass="95721">MRRGEGDPAIAVVVGVLCVASAVVVVGGAKGGELATQLLNGFTATHAAGAAAAFEPVLYATDGVFAFGFLRVGSASLDLAVVHLPSSFPLWRATPARLGDWSRPATLTFDSSLVLTDQDDGVLWQTLNTIGDTVVLLNSSNLVVRRYAKPLPVWQSFDHPSDTLVLDQNFTVSSPPLISSSRRFAFRLGKTYMALHMEFYGGRTTPMYWQHTALEAQPQNATEPPVYGRLDARGFFGLYLEGGGQKVDVLSFDTFVQNLTGVFRRMTLDDDGNLRAYYWTDGAKDWISDYKAIAGRCELPTSCGAYGLCVPGDAQCQCLDNSTGTSPPCHAEETADLCAANGQQLDFEVVRRKRVTVAYKEELPSETNMTAEECEVACAGNCSCWGAVYNGGRGYCYLIDFPVETLVYEADDRKLGYFKVRKLPSPKRTRMSPGVTAATAVLSLALVGLAAAGARSALHPPAALHSTGSTATPRAFPEYAPFHMILQLYQRDYSLPDAFYNGRPRGAAAGEVNDALLFLAVPAGWLIRLVAFLGELVASAILSLVFPVAILIGALRALPAVVASNLRRAARGLLAAACTFAALVAALFVSVLLGFVLVRHWVEEPVTVRQPLYFDYTEAQPSAALALGGARGVALPAGHAVRVSMALLLPDSYHNREVGMFQIKAEAISVSGSTIASAAQPYMLRYKSNPVRLAQSAVMCVPLTLGMRSETQTANLKVLQYREGHGRHKRTGLIRVMLQPRAGTVQLPQVYRAEVVVQTTLPWIKSLARGLKWTLCVWVSFSVYIVLVVFAICWVRPLAASARNRWSSELQANGKMASDLDTGDVGESPGKELSEDFTLKRRERRSKRKAQFRTQPHGVSIELEFTKGSTSGVAVVDTAQAMNGP</sequence>
<evidence type="ECO:0000256" key="15">
    <source>
        <dbReference type="SAM" id="Phobius"/>
    </source>
</evidence>
<dbReference type="Pfam" id="PF01453">
    <property type="entry name" value="B_lectin"/>
    <property type="match status" value="1"/>
</dbReference>
<protein>
    <recommendedName>
        <fullName evidence="3">non-specific serine/threonine protein kinase</fullName>
        <ecNumber evidence="3">2.7.11.1</ecNumber>
    </recommendedName>
</protein>
<dbReference type="InterPro" id="IPR036426">
    <property type="entry name" value="Bulb-type_lectin_dom_sf"/>
</dbReference>
<evidence type="ECO:0000313" key="18">
    <source>
        <dbReference type="Proteomes" id="UP000275267"/>
    </source>
</evidence>
<feature type="transmembrane region" description="Helical" evidence="15">
    <location>
        <begin position="573"/>
        <end position="598"/>
    </location>
</feature>
<evidence type="ECO:0000256" key="8">
    <source>
        <dbReference type="ARBA" id="ARBA00023098"/>
    </source>
</evidence>
<evidence type="ECO:0000256" key="13">
    <source>
        <dbReference type="ARBA" id="ARBA00048679"/>
    </source>
</evidence>
<name>A0A3L6RFQ9_PANMI</name>
<dbReference type="Pfam" id="PF00954">
    <property type="entry name" value="S_locus_glycop"/>
    <property type="match status" value="1"/>
</dbReference>
<keyword evidence="9 15" id="KW-0472">Membrane</keyword>
<dbReference type="SMART" id="SM00108">
    <property type="entry name" value="B_lectin"/>
    <property type="match status" value="1"/>
</dbReference>
<keyword evidence="10" id="KW-1015">Disulfide bond</keyword>
<feature type="region of interest" description="Disordered" evidence="14">
    <location>
        <begin position="816"/>
        <end position="837"/>
    </location>
</feature>
<evidence type="ECO:0000256" key="3">
    <source>
        <dbReference type="ARBA" id="ARBA00012513"/>
    </source>
</evidence>
<comment type="catalytic activity">
    <reaction evidence="13">
        <text>L-seryl-[protein] + ATP = O-phospho-L-seryl-[protein] + ADP + H(+)</text>
        <dbReference type="Rhea" id="RHEA:17989"/>
        <dbReference type="Rhea" id="RHEA-COMP:9863"/>
        <dbReference type="Rhea" id="RHEA-COMP:11604"/>
        <dbReference type="ChEBI" id="CHEBI:15378"/>
        <dbReference type="ChEBI" id="CHEBI:29999"/>
        <dbReference type="ChEBI" id="CHEBI:30616"/>
        <dbReference type="ChEBI" id="CHEBI:83421"/>
        <dbReference type="ChEBI" id="CHEBI:456216"/>
        <dbReference type="EC" id="2.7.11.1"/>
    </reaction>
</comment>
<evidence type="ECO:0000256" key="1">
    <source>
        <dbReference type="ARBA" id="ARBA00004477"/>
    </source>
</evidence>
<dbReference type="Proteomes" id="UP000275267">
    <property type="component" value="Unassembled WGS sequence"/>
</dbReference>
<dbReference type="AlphaFoldDB" id="A0A3L6RFQ9"/>
<dbReference type="PANTHER" id="PTHR21212:SF5">
    <property type="entry name" value="SEIPIN-1"/>
    <property type="match status" value="1"/>
</dbReference>
<evidence type="ECO:0000256" key="12">
    <source>
        <dbReference type="ARBA" id="ARBA00047899"/>
    </source>
</evidence>
<dbReference type="EMBL" id="PQIB02000009">
    <property type="protein sequence ID" value="RLN00775.1"/>
    <property type="molecule type" value="Genomic_DNA"/>
</dbReference>
<keyword evidence="4 15" id="KW-0812">Transmembrane</keyword>
<feature type="transmembrane region" description="Helical" evidence="15">
    <location>
        <begin position="771"/>
        <end position="795"/>
    </location>
</feature>
<comment type="catalytic activity">
    <reaction evidence="12">
        <text>L-threonyl-[protein] + ATP = O-phospho-L-threonyl-[protein] + ADP + H(+)</text>
        <dbReference type="Rhea" id="RHEA:46608"/>
        <dbReference type="Rhea" id="RHEA-COMP:11060"/>
        <dbReference type="Rhea" id="RHEA-COMP:11605"/>
        <dbReference type="ChEBI" id="CHEBI:15378"/>
        <dbReference type="ChEBI" id="CHEBI:30013"/>
        <dbReference type="ChEBI" id="CHEBI:30616"/>
        <dbReference type="ChEBI" id="CHEBI:61977"/>
        <dbReference type="ChEBI" id="CHEBI:456216"/>
        <dbReference type="EC" id="2.7.11.1"/>
    </reaction>
</comment>
<reference evidence="18" key="1">
    <citation type="journal article" date="2019" name="Nat. Commun.">
        <title>The genome of broomcorn millet.</title>
        <authorList>
            <person name="Zou C."/>
            <person name="Miki D."/>
            <person name="Li D."/>
            <person name="Tang Q."/>
            <person name="Xiao L."/>
            <person name="Rajput S."/>
            <person name="Deng P."/>
            <person name="Jia W."/>
            <person name="Huang R."/>
            <person name="Zhang M."/>
            <person name="Sun Y."/>
            <person name="Hu J."/>
            <person name="Fu X."/>
            <person name="Schnable P.S."/>
            <person name="Li F."/>
            <person name="Zhang H."/>
            <person name="Feng B."/>
            <person name="Zhu X."/>
            <person name="Liu R."/>
            <person name="Schnable J.C."/>
            <person name="Zhu J.-K."/>
            <person name="Zhang H."/>
        </authorList>
    </citation>
    <scope>NUCLEOTIDE SEQUENCE [LARGE SCALE GENOMIC DNA]</scope>
</reference>
<comment type="subcellular location">
    <subcellularLocation>
        <location evidence="1">Endoplasmic reticulum membrane</location>
        <topology evidence="1">Multi-pass membrane protein</topology>
    </subcellularLocation>
    <subcellularLocation>
        <location evidence="2">Membrane</location>
        <topology evidence="2">Single-pass type I membrane protein</topology>
    </subcellularLocation>
</comment>
<evidence type="ECO:0000256" key="11">
    <source>
        <dbReference type="ARBA" id="ARBA00023170"/>
    </source>
</evidence>
<dbReference type="GO" id="GO:0004674">
    <property type="term" value="F:protein serine/threonine kinase activity"/>
    <property type="evidence" value="ECO:0007669"/>
    <property type="project" value="UniProtKB-EC"/>
</dbReference>
<dbReference type="InterPro" id="IPR003609">
    <property type="entry name" value="Pan_app"/>
</dbReference>
<evidence type="ECO:0000256" key="7">
    <source>
        <dbReference type="ARBA" id="ARBA00022989"/>
    </source>
</evidence>
<feature type="transmembrane region" description="Helical" evidence="15">
    <location>
        <begin position="540"/>
        <end position="561"/>
    </location>
</feature>
<evidence type="ECO:0000256" key="10">
    <source>
        <dbReference type="ARBA" id="ARBA00023157"/>
    </source>
</evidence>
<keyword evidence="7 15" id="KW-1133">Transmembrane helix</keyword>
<dbReference type="GO" id="GO:0140042">
    <property type="term" value="P:lipid droplet formation"/>
    <property type="evidence" value="ECO:0007669"/>
    <property type="project" value="UniProtKB-ARBA"/>
</dbReference>
<evidence type="ECO:0000256" key="4">
    <source>
        <dbReference type="ARBA" id="ARBA00022692"/>
    </source>
</evidence>
<evidence type="ECO:0000256" key="6">
    <source>
        <dbReference type="ARBA" id="ARBA00022824"/>
    </source>
</evidence>
<gene>
    <name evidence="17" type="ORF">C2845_PM06G13650</name>
</gene>
<dbReference type="PROSITE" id="PS50948">
    <property type="entry name" value="PAN"/>
    <property type="match status" value="1"/>
</dbReference>
<keyword evidence="18" id="KW-1185">Reference proteome</keyword>
<evidence type="ECO:0000313" key="17">
    <source>
        <dbReference type="EMBL" id="RLN00775.1"/>
    </source>
</evidence>